<dbReference type="EMBL" id="JBHTIS010003357">
    <property type="protein sequence ID" value="MFD1051139.1"/>
    <property type="molecule type" value="Genomic_DNA"/>
</dbReference>
<comment type="caution">
    <text evidence="2">The sequence shown here is derived from an EMBL/GenBank/DDBJ whole genome shotgun (WGS) entry which is preliminary data.</text>
</comment>
<protein>
    <submittedName>
        <fullName evidence="2">Uncharacterized protein</fullName>
    </submittedName>
</protein>
<sequence>RYRLDMTDQERQDLVRPYTKCMSDHGVNVIGQRQGTVPKADRQTSDRASKACDPLLPGPPWEEDASNPQAMDFAKKVVDCLRAKGVKNVEVSSDSGMVGPSFGGTVNDQESIAKGMELTQVCQKEVAGLK</sequence>
<reference evidence="3" key="1">
    <citation type="journal article" date="2019" name="Int. J. Syst. Evol. Microbiol.">
        <title>The Global Catalogue of Microorganisms (GCM) 10K type strain sequencing project: providing services to taxonomists for standard genome sequencing and annotation.</title>
        <authorList>
            <consortium name="The Broad Institute Genomics Platform"/>
            <consortium name="The Broad Institute Genome Sequencing Center for Infectious Disease"/>
            <person name="Wu L."/>
            <person name="Ma J."/>
        </authorList>
    </citation>
    <scope>NUCLEOTIDE SEQUENCE [LARGE SCALE GENOMIC DNA]</scope>
    <source>
        <strain evidence="3">JCM 31486</strain>
    </source>
</reference>
<evidence type="ECO:0000256" key="1">
    <source>
        <dbReference type="SAM" id="MobiDB-lite"/>
    </source>
</evidence>
<feature type="region of interest" description="Disordered" evidence="1">
    <location>
        <begin position="25"/>
        <end position="67"/>
    </location>
</feature>
<dbReference type="Proteomes" id="UP001597045">
    <property type="component" value="Unassembled WGS sequence"/>
</dbReference>
<keyword evidence="3" id="KW-1185">Reference proteome</keyword>
<organism evidence="2 3">
    <name type="scientific">Kibdelosporangium lantanae</name>
    <dbReference type="NCBI Taxonomy" id="1497396"/>
    <lineage>
        <taxon>Bacteria</taxon>
        <taxon>Bacillati</taxon>
        <taxon>Actinomycetota</taxon>
        <taxon>Actinomycetes</taxon>
        <taxon>Pseudonocardiales</taxon>
        <taxon>Pseudonocardiaceae</taxon>
        <taxon>Kibdelosporangium</taxon>
    </lineage>
</organism>
<feature type="non-terminal residue" evidence="2">
    <location>
        <position position="1"/>
    </location>
</feature>
<evidence type="ECO:0000313" key="2">
    <source>
        <dbReference type="EMBL" id="MFD1051139.1"/>
    </source>
</evidence>
<evidence type="ECO:0000313" key="3">
    <source>
        <dbReference type="Proteomes" id="UP001597045"/>
    </source>
</evidence>
<name>A0ABW3MNW4_9PSEU</name>
<gene>
    <name evidence="2" type="ORF">ACFQ1S_39215</name>
</gene>
<feature type="compositionally biased region" description="Basic and acidic residues" evidence="1">
    <location>
        <begin position="39"/>
        <end position="50"/>
    </location>
</feature>
<proteinExistence type="predicted"/>
<accession>A0ABW3MNW4</accession>